<dbReference type="GO" id="GO:0005768">
    <property type="term" value="C:endosome"/>
    <property type="evidence" value="ECO:0007669"/>
    <property type="project" value="TreeGrafter"/>
</dbReference>
<dbReference type="InterPro" id="IPR057308">
    <property type="entry name" value="CHCR_PEP5_VPS11"/>
</dbReference>
<evidence type="ECO:0000256" key="5">
    <source>
        <dbReference type="ARBA" id="ARBA00022833"/>
    </source>
</evidence>
<dbReference type="Proteomes" id="UP000298327">
    <property type="component" value="Unassembled WGS sequence"/>
</dbReference>
<dbReference type="GO" id="GO:0048284">
    <property type="term" value="P:organelle fusion"/>
    <property type="evidence" value="ECO:0007669"/>
    <property type="project" value="TreeGrafter"/>
</dbReference>
<dbReference type="OrthoDB" id="26184at2759"/>
<gene>
    <name evidence="11" type="ORF">EVG20_g6177</name>
</gene>
<dbReference type="EMBL" id="SEOQ01000399">
    <property type="protein sequence ID" value="TFY63783.1"/>
    <property type="molecule type" value="Genomic_DNA"/>
</dbReference>
<keyword evidence="7" id="KW-0472">Membrane</keyword>
<protein>
    <recommendedName>
        <fullName evidence="10">PEP5/VPS11 N-terminal domain-containing protein</fullName>
    </recommendedName>
</protein>
<evidence type="ECO:0000256" key="6">
    <source>
        <dbReference type="ARBA" id="ARBA00022927"/>
    </source>
</evidence>
<dbReference type="GO" id="GO:0006904">
    <property type="term" value="P:vesicle docking involved in exocytosis"/>
    <property type="evidence" value="ECO:0007669"/>
    <property type="project" value="TreeGrafter"/>
</dbReference>
<dbReference type="GO" id="GO:0006886">
    <property type="term" value="P:intracellular protein transport"/>
    <property type="evidence" value="ECO:0007669"/>
    <property type="project" value="UniProtKB-UniRule"/>
</dbReference>
<keyword evidence="3" id="KW-0479">Metal-binding</keyword>
<dbReference type="PANTHER" id="PTHR23323">
    <property type="entry name" value="VACUOLAR PROTEIN SORTING-ASSOCIATED PROTEIN"/>
    <property type="match status" value="1"/>
</dbReference>
<name>A0A4Y9YPU8_9AGAM</name>
<keyword evidence="6" id="KW-0653">Protein transport</keyword>
<sequence length="578" mass="63905">MSVQSPVAGVSGSAPTWRQFSFFDVEPVKDAHDLAGSPHIFQNAHEVSTVASSAFGVLVADVHGEWGRVTHMVERRGVLITIGEEDGIRNPLLKVWHLEKTDKNGFPTLLRSLKLHVTNRPHPATTIAVSAALSYLAIGFGDGTVILYRHIDQSIFSGSASLTALPKPRVIHESATEPITALGFKEATEDSPNLHLYIVTTNSVLTYQASGRGSGGTPAVVDEVGAGLGCAVMDWRAKDMLVAREEAIYACGVEGRGASYAFEGHKSSVHTHLNYLVIVSPPISPSGSHASATIRNIAALNGSAANEDVTKVTIFDLENKIVAYSGTFTEGVREIISQWDQVFILSNDGKLSRLREKPTSDKLDMLHRRSLYLLALNLAKTQKLDEASIADIHRQYGDHLYTKGDYDGSMQQYLQTIGNVQPSYVIRKFLDAQRIHNLVTYLQELHSLGVANSDHTTLLLNTYTKLKDVARLDSFIKTESRRTTGEKGDSDKDELPFDLDTAIRVCRQAGYFEHASYLAKRWERHEEYLRIQIEDAGNYKDALAYLRRLGHESAEHNLARYGPQARLRSNQKTAQHHP</sequence>
<evidence type="ECO:0000256" key="3">
    <source>
        <dbReference type="ARBA" id="ARBA00022723"/>
    </source>
</evidence>
<evidence type="ECO:0000256" key="1">
    <source>
        <dbReference type="ARBA" id="ARBA00004184"/>
    </source>
</evidence>
<keyword evidence="5" id="KW-0862">Zinc</keyword>
<dbReference type="Pfam" id="PF23341">
    <property type="entry name" value="PEP5_VPS11_N"/>
    <property type="match status" value="1"/>
</dbReference>
<feature type="region of interest" description="Disordered" evidence="9">
    <location>
        <begin position="559"/>
        <end position="578"/>
    </location>
</feature>
<keyword evidence="4" id="KW-0863">Zinc-finger</keyword>
<keyword evidence="12" id="KW-1185">Reference proteome</keyword>
<evidence type="ECO:0000256" key="4">
    <source>
        <dbReference type="ARBA" id="ARBA00022771"/>
    </source>
</evidence>
<dbReference type="GO" id="GO:0030897">
    <property type="term" value="C:HOPS complex"/>
    <property type="evidence" value="ECO:0007669"/>
    <property type="project" value="TreeGrafter"/>
</dbReference>
<dbReference type="PANTHER" id="PTHR23323:SF24">
    <property type="entry name" value="VACUOLAR PROTEIN SORTING-ASSOCIATED PROTEIN 11 HOMOLOG"/>
    <property type="match status" value="1"/>
</dbReference>
<keyword evidence="2" id="KW-0813">Transport</keyword>
<evidence type="ECO:0000256" key="8">
    <source>
        <dbReference type="PROSITE-ProRule" id="PRU01006"/>
    </source>
</evidence>
<reference evidence="11 12" key="1">
    <citation type="submission" date="2019-02" db="EMBL/GenBank/DDBJ databases">
        <title>Genome sequencing of the rare red list fungi Dentipellis fragilis.</title>
        <authorList>
            <person name="Buettner E."/>
            <person name="Kellner H."/>
        </authorList>
    </citation>
    <scope>NUCLEOTIDE SEQUENCE [LARGE SCALE GENOMIC DNA]</scope>
    <source>
        <strain evidence="11 12">DSM 105465</strain>
    </source>
</reference>
<dbReference type="GO" id="GO:0008270">
    <property type="term" value="F:zinc ion binding"/>
    <property type="evidence" value="ECO:0007669"/>
    <property type="project" value="UniProtKB-KW"/>
</dbReference>
<dbReference type="InterPro" id="IPR057307">
    <property type="entry name" value="PEP5_VPS11_N"/>
</dbReference>
<comment type="caution">
    <text evidence="11">The sequence shown here is derived from an EMBL/GenBank/DDBJ whole genome shotgun (WGS) entry which is preliminary data.</text>
</comment>
<dbReference type="Pfam" id="PF23356">
    <property type="entry name" value="TPR_PEP5_VPS11"/>
    <property type="match status" value="1"/>
</dbReference>
<organism evidence="11 12">
    <name type="scientific">Dentipellis fragilis</name>
    <dbReference type="NCBI Taxonomy" id="205917"/>
    <lineage>
        <taxon>Eukaryota</taxon>
        <taxon>Fungi</taxon>
        <taxon>Dikarya</taxon>
        <taxon>Basidiomycota</taxon>
        <taxon>Agaricomycotina</taxon>
        <taxon>Agaricomycetes</taxon>
        <taxon>Russulales</taxon>
        <taxon>Hericiaceae</taxon>
        <taxon>Dentipellis</taxon>
    </lineage>
</organism>
<proteinExistence type="predicted"/>
<evidence type="ECO:0000256" key="2">
    <source>
        <dbReference type="ARBA" id="ARBA00022448"/>
    </source>
</evidence>
<accession>A0A4Y9YPU8</accession>
<dbReference type="AlphaFoldDB" id="A0A4Y9YPU8"/>
<dbReference type="PROSITE" id="PS50236">
    <property type="entry name" value="CHCR"/>
    <property type="match status" value="1"/>
</dbReference>
<evidence type="ECO:0000256" key="9">
    <source>
        <dbReference type="SAM" id="MobiDB-lite"/>
    </source>
</evidence>
<dbReference type="GO" id="GO:0007032">
    <property type="term" value="P:endosome organization"/>
    <property type="evidence" value="ECO:0007669"/>
    <property type="project" value="TreeGrafter"/>
</dbReference>
<feature type="compositionally biased region" description="Polar residues" evidence="9">
    <location>
        <begin position="567"/>
        <end position="578"/>
    </location>
</feature>
<dbReference type="InterPro" id="IPR000547">
    <property type="entry name" value="Clathrin_H-chain/VPS_repeat"/>
</dbReference>
<feature type="domain" description="PEP5/VPS11 N-terminal" evidence="10">
    <location>
        <begin position="17"/>
        <end position="356"/>
    </location>
</feature>
<dbReference type="STRING" id="205917.A0A4Y9YPU8"/>
<evidence type="ECO:0000313" key="12">
    <source>
        <dbReference type="Proteomes" id="UP000298327"/>
    </source>
</evidence>
<evidence type="ECO:0000256" key="7">
    <source>
        <dbReference type="ARBA" id="ARBA00023136"/>
    </source>
</evidence>
<dbReference type="GO" id="GO:0030674">
    <property type="term" value="F:protein-macromolecule adaptor activity"/>
    <property type="evidence" value="ECO:0007669"/>
    <property type="project" value="TreeGrafter"/>
</dbReference>
<feature type="repeat" description="CHCR" evidence="8">
    <location>
        <begin position="413"/>
        <end position="573"/>
    </location>
</feature>
<evidence type="ECO:0000313" key="11">
    <source>
        <dbReference type="EMBL" id="TFY63783.1"/>
    </source>
</evidence>
<comment type="subcellular location">
    <subcellularLocation>
        <location evidence="1">Endomembrane system</location>
        <topology evidence="1">Peripheral membrane protein</topology>
    </subcellularLocation>
</comment>
<dbReference type="GO" id="GO:0007033">
    <property type="term" value="P:vacuole organization"/>
    <property type="evidence" value="ECO:0007669"/>
    <property type="project" value="TreeGrafter"/>
</dbReference>
<evidence type="ECO:0000259" key="10">
    <source>
        <dbReference type="Pfam" id="PF23341"/>
    </source>
</evidence>